<reference evidence="2 3" key="2">
    <citation type="submission" date="2018-11" db="EMBL/GenBank/DDBJ databases">
        <authorList>
            <consortium name="Pathogen Informatics"/>
        </authorList>
    </citation>
    <scope>NUCLEOTIDE SEQUENCE [LARGE SCALE GENOMIC DNA]</scope>
</reference>
<dbReference type="InterPro" id="IPR004156">
    <property type="entry name" value="OATP"/>
</dbReference>
<keyword evidence="1" id="KW-0812">Transmembrane</keyword>
<protein>
    <submittedName>
        <fullName evidence="4">MFS transporter</fullName>
    </submittedName>
</protein>
<keyword evidence="1" id="KW-1133">Transmembrane helix</keyword>
<sequence>MSAASAEALRSCPSPENQQSTFRYIFLFCIAHFLHGIGATPLFTLGVSYIDENVGPALSSLYLGTF</sequence>
<keyword evidence="1" id="KW-0472">Membrane</keyword>
<dbReference type="OrthoDB" id="5062115at2759"/>
<dbReference type="GO" id="GO:0043252">
    <property type="term" value="P:sodium-independent organic anion transport"/>
    <property type="evidence" value="ECO:0007669"/>
    <property type="project" value="TreeGrafter"/>
</dbReference>
<keyword evidence="3" id="KW-1185">Reference proteome</keyword>
<proteinExistence type="predicted"/>
<dbReference type="GO" id="GO:0015347">
    <property type="term" value="F:sodium-independent organic anion transmembrane transporter activity"/>
    <property type="evidence" value="ECO:0007669"/>
    <property type="project" value="TreeGrafter"/>
</dbReference>
<accession>A0A183DIY4</accession>
<evidence type="ECO:0000256" key="1">
    <source>
        <dbReference type="SAM" id="Phobius"/>
    </source>
</evidence>
<reference evidence="4" key="1">
    <citation type="submission" date="2016-06" db="UniProtKB">
        <authorList>
            <consortium name="WormBaseParasite"/>
        </authorList>
    </citation>
    <scope>IDENTIFICATION</scope>
</reference>
<organism evidence="4">
    <name type="scientific">Gongylonema pulchrum</name>
    <dbReference type="NCBI Taxonomy" id="637853"/>
    <lineage>
        <taxon>Eukaryota</taxon>
        <taxon>Metazoa</taxon>
        <taxon>Ecdysozoa</taxon>
        <taxon>Nematoda</taxon>
        <taxon>Chromadorea</taxon>
        <taxon>Rhabditida</taxon>
        <taxon>Spirurina</taxon>
        <taxon>Spiruromorpha</taxon>
        <taxon>Spiruroidea</taxon>
        <taxon>Gongylonematidae</taxon>
        <taxon>Gongylonema</taxon>
    </lineage>
</organism>
<dbReference type="EMBL" id="UYRT01025899">
    <property type="protein sequence ID" value="VDK64348.1"/>
    <property type="molecule type" value="Genomic_DNA"/>
</dbReference>
<feature type="transmembrane region" description="Helical" evidence="1">
    <location>
        <begin position="24"/>
        <end position="50"/>
    </location>
</feature>
<dbReference type="PANTHER" id="PTHR11388:SF151">
    <property type="entry name" value="SOLUTE CARRIER ORGANIC ANION TRANSPORTER FAMILY MEMBER"/>
    <property type="match status" value="1"/>
</dbReference>
<dbReference type="GO" id="GO:0016323">
    <property type="term" value="C:basolateral plasma membrane"/>
    <property type="evidence" value="ECO:0007669"/>
    <property type="project" value="TreeGrafter"/>
</dbReference>
<dbReference type="Pfam" id="PF03137">
    <property type="entry name" value="OATP"/>
    <property type="match status" value="1"/>
</dbReference>
<evidence type="ECO:0000313" key="3">
    <source>
        <dbReference type="Proteomes" id="UP000271098"/>
    </source>
</evidence>
<dbReference type="Proteomes" id="UP000271098">
    <property type="component" value="Unassembled WGS sequence"/>
</dbReference>
<dbReference type="AlphaFoldDB" id="A0A183DIY4"/>
<dbReference type="PANTHER" id="PTHR11388">
    <property type="entry name" value="ORGANIC ANION TRANSPORTER"/>
    <property type="match status" value="1"/>
</dbReference>
<gene>
    <name evidence="2" type="ORF">GPUH_LOCUS8675</name>
</gene>
<name>A0A183DIY4_9BILA</name>
<dbReference type="WBParaSite" id="GPUH_0000868501-mRNA-1">
    <property type="protein sequence ID" value="GPUH_0000868501-mRNA-1"/>
    <property type="gene ID" value="GPUH_0000868501"/>
</dbReference>
<evidence type="ECO:0000313" key="4">
    <source>
        <dbReference type="WBParaSite" id="GPUH_0000868501-mRNA-1"/>
    </source>
</evidence>
<evidence type="ECO:0000313" key="2">
    <source>
        <dbReference type="EMBL" id="VDK64348.1"/>
    </source>
</evidence>